<feature type="region of interest" description="Disordered" evidence="1">
    <location>
        <begin position="19"/>
        <end position="38"/>
    </location>
</feature>
<feature type="compositionally biased region" description="Basic and acidic residues" evidence="1">
    <location>
        <begin position="26"/>
        <end position="38"/>
    </location>
</feature>
<feature type="non-terminal residue" evidence="2">
    <location>
        <position position="70"/>
    </location>
</feature>
<evidence type="ECO:0000256" key="1">
    <source>
        <dbReference type="SAM" id="MobiDB-lite"/>
    </source>
</evidence>
<name>A0ABN8I0L3_9NEOP</name>
<evidence type="ECO:0000313" key="3">
    <source>
        <dbReference type="Proteomes" id="UP000837857"/>
    </source>
</evidence>
<reference evidence="2" key="1">
    <citation type="submission" date="2022-03" db="EMBL/GenBank/DDBJ databases">
        <authorList>
            <person name="Martin H S."/>
        </authorList>
    </citation>
    <scope>NUCLEOTIDE SEQUENCE</scope>
</reference>
<evidence type="ECO:0000313" key="2">
    <source>
        <dbReference type="EMBL" id="CAH2043017.1"/>
    </source>
</evidence>
<proteinExistence type="predicted"/>
<organism evidence="2 3">
    <name type="scientific">Iphiclides podalirius</name>
    <name type="common">scarce swallowtail</name>
    <dbReference type="NCBI Taxonomy" id="110791"/>
    <lineage>
        <taxon>Eukaryota</taxon>
        <taxon>Metazoa</taxon>
        <taxon>Ecdysozoa</taxon>
        <taxon>Arthropoda</taxon>
        <taxon>Hexapoda</taxon>
        <taxon>Insecta</taxon>
        <taxon>Pterygota</taxon>
        <taxon>Neoptera</taxon>
        <taxon>Endopterygota</taxon>
        <taxon>Lepidoptera</taxon>
        <taxon>Glossata</taxon>
        <taxon>Ditrysia</taxon>
        <taxon>Papilionoidea</taxon>
        <taxon>Papilionidae</taxon>
        <taxon>Papilioninae</taxon>
        <taxon>Iphiclides</taxon>
    </lineage>
</organism>
<sequence>MGECGRYCFSNKEDIGVHGRQVAPRGRSEGRQHMESLSRVERLTAASGDGILRGVTETCSTALVGRMLYE</sequence>
<accession>A0ABN8I0L3</accession>
<gene>
    <name evidence="2" type="ORF">IPOD504_LOCUS4108</name>
</gene>
<protein>
    <submittedName>
        <fullName evidence="2">Uncharacterized protein</fullName>
    </submittedName>
</protein>
<dbReference type="EMBL" id="OW152827">
    <property type="protein sequence ID" value="CAH2043017.1"/>
    <property type="molecule type" value="Genomic_DNA"/>
</dbReference>
<keyword evidence="3" id="KW-1185">Reference proteome</keyword>
<dbReference type="Proteomes" id="UP000837857">
    <property type="component" value="Chromosome 15"/>
</dbReference>